<feature type="signal peptide" evidence="1">
    <location>
        <begin position="1"/>
        <end position="27"/>
    </location>
</feature>
<evidence type="ECO:0008006" key="4">
    <source>
        <dbReference type="Google" id="ProtNLM"/>
    </source>
</evidence>
<dbReference type="Proteomes" id="UP000325672">
    <property type="component" value="Unassembled WGS sequence"/>
</dbReference>
<keyword evidence="1" id="KW-0732">Signal</keyword>
<name>A0A5N6SE32_ASPPS</name>
<feature type="chain" id="PRO_5025023231" description="Secreted protein" evidence="1">
    <location>
        <begin position="28"/>
        <end position="95"/>
    </location>
</feature>
<evidence type="ECO:0000313" key="2">
    <source>
        <dbReference type="EMBL" id="KAE8131970.1"/>
    </source>
</evidence>
<accession>A0A5N6SE32</accession>
<keyword evidence="3" id="KW-1185">Reference proteome</keyword>
<proteinExistence type="predicted"/>
<protein>
    <recommendedName>
        <fullName evidence="4">Secreted protein</fullName>
    </recommendedName>
</protein>
<reference evidence="2 3" key="1">
    <citation type="submission" date="2019-04" db="EMBL/GenBank/DDBJ databases">
        <title>Friends and foes A comparative genomics study of 23 Aspergillus species from section Flavi.</title>
        <authorList>
            <consortium name="DOE Joint Genome Institute"/>
            <person name="Kjaerbolling I."/>
            <person name="Vesth T."/>
            <person name="Frisvad J.C."/>
            <person name="Nybo J.L."/>
            <person name="Theobald S."/>
            <person name="Kildgaard S."/>
            <person name="Isbrandt T."/>
            <person name="Kuo A."/>
            <person name="Sato A."/>
            <person name="Lyhne E.K."/>
            <person name="Kogle M.E."/>
            <person name="Wiebenga A."/>
            <person name="Kun R.S."/>
            <person name="Lubbers R.J."/>
            <person name="Makela M.R."/>
            <person name="Barry K."/>
            <person name="Chovatia M."/>
            <person name="Clum A."/>
            <person name="Daum C."/>
            <person name="Haridas S."/>
            <person name="He G."/>
            <person name="LaButti K."/>
            <person name="Lipzen A."/>
            <person name="Mondo S."/>
            <person name="Riley R."/>
            <person name="Salamov A."/>
            <person name="Simmons B.A."/>
            <person name="Magnuson J.K."/>
            <person name="Henrissat B."/>
            <person name="Mortensen U.H."/>
            <person name="Larsen T.O."/>
            <person name="Devries R.P."/>
            <person name="Grigoriev I.V."/>
            <person name="Machida M."/>
            <person name="Baker S.E."/>
            <person name="Andersen M.R."/>
        </authorList>
    </citation>
    <scope>NUCLEOTIDE SEQUENCE [LARGE SCALE GENOMIC DNA]</scope>
    <source>
        <strain evidence="2 3">CBS 117625</strain>
    </source>
</reference>
<gene>
    <name evidence="2" type="ORF">BDV38DRAFT_262682</name>
</gene>
<sequence length="95" mass="11211">MCLYSFFWPSCLLIVFACPLLLPSSLAILTILSSVDHEPGRAFLLGGNTMETSRCSWDDLWHRKFYYWRVLRDGKCVSQIFQRGVIRYFAYCFPW</sequence>
<dbReference type="AlphaFoldDB" id="A0A5N6SE32"/>
<dbReference type="GeneID" id="43640333"/>
<dbReference type="RefSeq" id="XP_031908033.1">
    <property type="nucleotide sequence ID" value="XM_032056123.1"/>
</dbReference>
<evidence type="ECO:0000256" key="1">
    <source>
        <dbReference type="SAM" id="SignalP"/>
    </source>
</evidence>
<dbReference type="EMBL" id="ML743644">
    <property type="protein sequence ID" value="KAE8131970.1"/>
    <property type="molecule type" value="Genomic_DNA"/>
</dbReference>
<evidence type="ECO:0000313" key="3">
    <source>
        <dbReference type="Proteomes" id="UP000325672"/>
    </source>
</evidence>
<organism evidence="2 3">
    <name type="scientific">Aspergillus pseudotamarii</name>
    <dbReference type="NCBI Taxonomy" id="132259"/>
    <lineage>
        <taxon>Eukaryota</taxon>
        <taxon>Fungi</taxon>
        <taxon>Dikarya</taxon>
        <taxon>Ascomycota</taxon>
        <taxon>Pezizomycotina</taxon>
        <taxon>Eurotiomycetes</taxon>
        <taxon>Eurotiomycetidae</taxon>
        <taxon>Eurotiales</taxon>
        <taxon>Aspergillaceae</taxon>
        <taxon>Aspergillus</taxon>
        <taxon>Aspergillus subgen. Circumdati</taxon>
    </lineage>
</organism>